<dbReference type="GO" id="GO:0016020">
    <property type="term" value="C:membrane"/>
    <property type="evidence" value="ECO:0007669"/>
    <property type="project" value="GOC"/>
</dbReference>
<evidence type="ECO:0000256" key="10">
    <source>
        <dbReference type="ARBA" id="ARBA00048975"/>
    </source>
</evidence>
<evidence type="ECO:0000256" key="7">
    <source>
        <dbReference type="ARBA" id="ARBA00022676"/>
    </source>
</evidence>
<dbReference type="UniPathway" id="UPA00973"/>
<dbReference type="STRING" id="267850.ADINL_1083"/>
<evidence type="ECO:0000256" key="2">
    <source>
        <dbReference type="ARBA" id="ARBA00007868"/>
    </source>
</evidence>
<dbReference type="GO" id="GO:0005543">
    <property type="term" value="F:phospholipid binding"/>
    <property type="evidence" value="ECO:0007669"/>
    <property type="project" value="TreeGrafter"/>
</dbReference>
<evidence type="ECO:0000313" key="12">
    <source>
        <dbReference type="EMBL" id="KDE40491.1"/>
    </source>
</evidence>
<keyword evidence="8 11" id="KW-0808">Transferase</keyword>
<dbReference type="PANTHER" id="PTHR30372">
    <property type="entry name" value="LIPID-A-DISACCHARIDE SYNTHASE"/>
    <property type="match status" value="1"/>
</dbReference>
<keyword evidence="5 11" id="KW-0444">Lipid biosynthesis</keyword>
<comment type="similarity">
    <text evidence="2 11">Belongs to the LpxB family.</text>
</comment>
<evidence type="ECO:0000256" key="8">
    <source>
        <dbReference type="ARBA" id="ARBA00022679"/>
    </source>
</evidence>
<proteinExistence type="inferred from homology"/>
<comment type="caution">
    <text evidence="12">The sequence shown here is derived from an EMBL/GenBank/DDBJ whole genome shotgun (WGS) entry which is preliminary data.</text>
</comment>
<gene>
    <name evidence="11" type="primary">lpxB</name>
    <name evidence="12" type="ORF">ADINL_1083</name>
</gene>
<comment type="catalytic activity">
    <reaction evidence="10 11">
        <text>a lipid X + a UDP-2-N,3-O-bis[(3R)-3-hydroxyacyl]-alpha-D-glucosamine = a lipid A disaccharide + UDP + H(+)</text>
        <dbReference type="Rhea" id="RHEA:67828"/>
        <dbReference type="ChEBI" id="CHEBI:15378"/>
        <dbReference type="ChEBI" id="CHEBI:58223"/>
        <dbReference type="ChEBI" id="CHEBI:137748"/>
        <dbReference type="ChEBI" id="CHEBI:176338"/>
        <dbReference type="ChEBI" id="CHEBI:176343"/>
        <dbReference type="EC" id="2.4.1.182"/>
    </reaction>
</comment>
<dbReference type="EMBL" id="JMSZ01000016">
    <property type="protein sequence ID" value="KDE40491.1"/>
    <property type="molecule type" value="Genomic_DNA"/>
</dbReference>
<evidence type="ECO:0000256" key="1">
    <source>
        <dbReference type="ARBA" id="ARBA00002056"/>
    </source>
</evidence>
<dbReference type="HAMAP" id="MF_00392">
    <property type="entry name" value="LpxB"/>
    <property type="match status" value="1"/>
</dbReference>
<evidence type="ECO:0000313" key="13">
    <source>
        <dbReference type="Proteomes" id="UP000027318"/>
    </source>
</evidence>
<evidence type="ECO:0000256" key="4">
    <source>
        <dbReference type="ARBA" id="ARBA00020902"/>
    </source>
</evidence>
<organism evidence="12 13">
    <name type="scientific">Nitrincola lacisaponensis</name>
    <dbReference type="NCBI Taxonomy" id="267850"/>
    <lineage>
        <taxon>Bacteria</taxon>
        <taxon>Pseudomonadati</taxon>
        <taxon>Pseudomonadota</taxon>
        <taxon>Gammaproteobacteria</taxon>
        <taxon>Oceanospirillales</taxon>
        <taxon>Oceanospirillaceae</taxon>
        <taxon>Nitrincola</taxon>
    </lineage>
</organism>
<evidence type="ECO:0000256" key="3">
    <source>
        <dbReference type="ARBA" id="ARBA00012687"/>
    </source>
</evidence>
<evidence type="ECO:0000256" key="5">
    <source>
        <dbReference type="ARBA" id="ARBA00022516"/>
    </source>
</evidence>
<dbReference type="PATRIC" id="fig|267850.7.peg.1077"/>
<comment type="pathway">
    <text evidence="11">Bacterial outer membrane biogenesis; LPS lipid A biosynthesis.</text>
</comment>
<keyword evidence="13" id="KW-1185">Reference proteome</keyword>
<dbReference type="EC" id="2.4.1.182" evidence="3 11"/>
<evidence type="ECO:0000256" key="9">
    <source>
        <dbReference type="ARBA" id="ARBA00023098"/>
    </source>
</evidence>
<dbReference type="Gene3D" id="3.40.50.2000">
    <property type="entry name" value="Glycogen Phosphorylase B"/>
    <property type="match status" value="1"/>
</dbReference>
<dbReference type="GO" id="GO:0008915">
    <property type="term" value="F:lipid-A-disaccharide synthase activity"/>
    <property type="evidence" value="ECO:0007669"/>
    <property type="project" value="UniProtKB-UniRule"/>
</dbReference>
<dbReference type="SUPFAM" id="SSF53756">
    <property type="entry name" value="UDP-Glycosyltransferase/glycogen phosphorylase"/>
    <property type="match status" value="1"/>
</dbReference>
<dbReference type="Proteomes" id="UP000027318">
    <property type="component" value="Unassembled WGS sequence"/>
</dbReference>
<name>A0A063Y6Y1_9GAMM</name>
<dbReference type="NCBIfam" id="TIGR00215">
    <property type="entry name" value="lpxB"/>
    <property type="match status" value="1"/>
</dbReference>
<sequence>MVAGEASGDILGAGLLQELQQQFPGLQAEGIGGELMLAQGFDSLYPLERLSVMGLTEVLGRLPELLRIRRQLVRRWRDNPPDLVIGIDAPDFTLGLERQLHDAGLTTVHYVSPSVWAWRRKRVVSIKRGTDLMLTLLPFEAEFYRQHQQRVAFVGHPLADQFPLLPQTAENRARLGIDADARVVALLPGSRGGEVSRLAEPFLQAARLLHQRFPELQFLLPAANTSRYDTLEQLIDEKFADLPVQLLLKRSGEVMAASDVILIASGTATLEAMFCKKPMVVAYRLSGLTYQILSRLVKSPWISLPNLLAGEGLVPEILQDAVTPERLCQEVTHWLESPQACHDLAEQFTALHQTLQGGASRRAAQAIVELLKDKQVQNV</sequence>
<keyword evidence="6 11" id="KW-0441">Lipid A biosynthesis</keyword>
<dbReference type="AlphaFoldDB" id="A0A063Y6Y1"/>
<keyword evidence="9 11" id="KW-0443">Lipid metabolism</keyword>
<keyword evidence="7 11" id="KW-0328">Glycosyltransferase</keyword>
<evidence type="ECO:0000256" key="11">
    <source>
        <dbReference type="HAMAP-Rule" id="MF_00392"/>
    </source>
</evidence>
<evidence type="ECO:0000256" key="6">
    <source>
        <dbReference type="ARBA" id="ARBA00022556"/>
    </source>
</evidence>
<dbReference type="InterPro" id="IPR003835">
    <property type="entry name" value="Glyco_trans_19"/>
</dbReference>
<dbReference type="PANTHER" id="PTHR30372:SF4">
    <property type="entry name" value="LIPID-A-DISACCHARIDE SYNTHASE, MITOCHONDRIAL-RELATED"/>
    <property type="match status" value="1"/>
</dbReference>
<reference evidence="12 13" key="1">
    <citation type="journal article" date="2005" name="Int. J. Syst. Evol. Microbiol.">
        <title>Nitrincola lacisaponensis gen. nov., sp. nov., a novel alkaliphilic bacterium isolated from an alkaline, saline lake.</title>
        <authorList>
            <person name="Dimitriu P.A."/>
            <person name="Shukla S.K."/>
            <person name="Conradt J."/>
            <person name="Marquez M.C."/>
            <person name="Ventosa A."/>
            <person name="Maglia A."/>
            <person name="Peyton B.M."/>
            <person name="Pinkart H.C."/>
            <person name="Mormile M.R."/>
        </authorList>
    </citation>
    <scope>NUCLEOTIDE SEQUENCE [LARGE SCALE GENOMIC DNA]</scope>
    <source>
        <strain evidence="12 13">4CA</strain>
    </source>
</reference>
<protein>
    <recommendedName>
        <fullName evidence="4 11">Lipid-A-disaccharide synthase</fullName>
        <ecNumber evidence="3 11">2.4.1.182</ecNumber>
    </recommendedName>
</protein>
<accession>A0A063Y6Y1</accession>
<comment type="function">
    <text evidence="1 11">Condensation of UDP-2,3-diacylglucosamine and 2,3-diacylglucosamine-1-phosphate to form lipid A disaccharide, a precursor of lipid A, a phosphorylated glycolipid that anchors the lipopolysaccharide to the outer membrane of the cell.</text>
</comment>
<dbReference type="Pfam" id="PF02684">
    <property type="entry name" value="LpxB"/>
    <property type="match status" value="1"/>
</dbReference>
<dbReference type="GO" id="GO:0009245">
    <property type="term" value="P:lipid A biosynthetic process"/>
    <property type="evidence" value="ECO:0007669"/>
    <property type="project" value="UniProtKB-UniRule"/>
</dbReference>